<sequence length="179" mass="20078">MPSEGLTQPWEQTEFNGKALQQEKAVGGHQSPQRSATSSAGLTLVPEVTMKRLTAFLLVGLLVFGVELPSSTCYRVPLEFYRFCHGNPFYCSIPGIMHRCRHDYDCPQNLRCCNYRCGRSCRMPLPPPPPPPPAPIMPWNCQRFPGIAALFLGYTVVVMIVTVQGRQRCCYHNCARGCR</sequence>
<keyword evidence="1" id="KW-1133">Transmembrane helix</keyword>
<feature type="domain" description="WAP" evidence="2">
    <location>
        <begin position="77"/>
        <end position="125"/>
    </location>
</feature>
<reference evidence="3" key="3">
    <citation type="submission" date="2025-09" db="UniProtKB">
        <authorList>
            <consortium name="Ensembl"/>
        </authorList>
    </citation>
    <scope>IDENTIFICATION</scope>
</reference>
<dbReference type="SUPFAM" id="SSF57256">
    <property type="entry name" value="Elafin-like"/>
    <property type="match status" value="1"/>
</dbReference>
<evidence type="ECO:0000259" key="2">
    <source>
        <dbReference type="PROSITE" id="PS51390"/>
    </source>
</evidence>
<dbReference type="InterPro" id="IPR036645">
    <property type="entry name" value="Elafin-like_sf"/>
</dbReference>
<proteinExistence type="predicted"/>
<dbReference type="Pfam" id="PF00095">
    <property type="entry name" value="WAP"/>
    <property type="match status" value="1"/>
</dbReference>
<keyword evidence="1" id="KW-0472">Membrane</keyword>
<evidence type="ECO:0000256" key="1">
    <source>
        <dbReference type="SAM" id="Phobius"/>
    </source>
</evidence>
<dbReference type="AlphaFoldDB" id="A0A803SVV1"/>
<dbReference type="InParanoid" id="A0A803SVV1"/>
<dbReference type="GeneTree" id="ENSGT01000000216628"/>
<dbReference type="PROSITE" id="PS51390">
    <property type="entry name" value="WAP"/>
    <property type="match status" value="1"/>
</dbReference>
<dbReference type="GO" id="GO:0005576">
    <property type="term" value="C:extracellular region"/>
    <property type="evidence" value="ECO:0007669"/>
    <property type="project" value="InterPro"/>
</dbReference>
<evidence type="ECO:0000313" key="3">
    <source>
        <dbReference type="Ensembl" id="ENSACAP00000027091.1"/>
    </source>
</evidence>
<reference evidence="3" key="2">
    <citation type="submission" date="2025-08" db="UniProtKB">
        <authorList>
            <consortium name="Ensembl"/>
        </authorList>
    </citation>
    <scope>IDENTIFICATION</scope>
</reference>
<dbReference type="Proteomes" id="UP000001646">
    <property type="component" value="Chromosome 4"/>
</dbReference>
<dbReference type="GO" id="GO:0030414">
    <property type="term" value="F:peptidase inhibitor activity"/>
    <property type="evidence" value="ECO:0007669"/>
    <property type="project" value="InterPro"/>
</dbReference>
<dbReference type="InterPro" id="IPR008197">
    <property type="entry name" value="WAP_dom"/>
</dbReference>
<reference evidence="3 4" key="1">
    <citation type="submission" date="2009-12" db="EMBL/GenBank/DDBJ databases">
        <title>The Genome Sequence of Anolis carolinensis (Green Anole Lizard).</title>
        <authorList>
            <consortium name="The Genome Sequencing Platform"/>
            <person name="Di Palma F."/>
            <person name="Alfoldi J."/>
            <person name="Heiman D."/>
            <person name="Young S."/>
            <person name="Grabherr M."/>
            <person name="Johnson J."/>
            <person name="Lander E.S."/>
            <person name="Lindblad-Toh K."/>
        </authorList>
    </citation>
    <scope>NUCLEOTIDE SEQUENCE [LARGE SCALE GENOMIC DNA]</scope>
    <source>
        <strain evidence="3 4">JBL SC #1</strain>
    </source>
</reference>
<organism evidence="3 4">
    <name type="scientific">Anolis carolinensis</name>
    <name type="common">Green anole</name>
    <name type="synonym">American chameleon</name>
    <dbReference type="NCBI Taxonomy" id="28377"/>
    <lineage>
        <taxon>Eukaryota</taxon>
        <taxon>Metazoa</taxon>
        <taxon>Chordata</taxon>
        <taxon>Craniata</taxon>
        <taxon>Vertebrata</taxon>
        <taxon>Euteleostomi</taxon>
        <taxon>Lepidosauria</taxon>
        <taxon>Squamata</taxon>
        <taxon>Bifurcata</taxon>
        <taxon>Unidentata</taxon>
        <taxon>Episquamata</taxon>
        <taxon>Toxicofera</taxon>
        <taxon>Iguania</taxon>
        <taxon>Dactyloidae</taxon>
        <taxon>Anolis</taxon>
    </lineage>
</organism>
<dbReference type="Ensembl" id="ENSACAT00000038334.1">
    <property type="protein sequence ID" value="ENSACAP00000027091.1"/>
    <property type="gene ID" value="ENSACAG00000039979.1"/>
</dbReference>
<feature type="transmembrane region" description="Helical" evidence="1">
    <location>
        <begin position="144"/>
        <end position="163"/>
    </location>
</feature>
<keyword evidence="1" id="KW-0812">Transmembrane</keyword>
<evidence type="ECO:0000313" key="4">
    <source>
        <dbReference type="Proteomes" id="UP000001646"/>
    </source>
</evidence>
<accession>A0A803SVV1</accession>
<protein>
    <recommendedName>
        <fullName evidence="2">WAP domain-containing protein</fullName>
    </recommendedName>
</protein>
<name>A0A803SVV1_ANOCA</name>
<keyword evidence="4" id="KW-1185">Reference proteome</keyword>
<dbReference type="Gene3D" id="4.10.75.10">
    <property type="entry name" value="Elafin-like"/>
    <property type="match status" value="1"/>
</dbReference>